<dbReference type="EMBL" id="MN739882">
    <property type="protein sequence ID" value="QHT75781.1"/>
    <property type="molecule type" value="Genomic_DNA"/>
</dbReference>
<proteinExistence type="predicted"/>
<protein>
    <submittedName>
        <fullName evidence="1">Uncharacterized protein</fullName>
    </submittedName>
</protein>
<sequence length="553" mass="64747">MSNNNFQLPENIGNDAVMNQIDRSVETEKNVIMKEIDDMKKIKTNGIKIKTATEIINDIEQKYNAIKKKPINQNNPIDKYRKESFEALYKHLINVTKNAAENNNYANPDPEPIPNPIPQPFNNNIKIIKNNSINNDDYDNYDLKKCKFMEPDRPSFITKILGNITGLGKYYTFEIDAEPIVYKKEKEIDKSFNAQICTLLKTLKKRKAKIMLDTRKKVYNGINRRRYSKRDYNSLNDEYTIRKKNGYNIQIPGQNGYNIQMPPQNGYNIQIPGQNGYNIQIPGQNGYNIQIPDNFKNNFDYGNLIKMLVDIINTNPYPYQNDLNREQLNSLSHKIKTEYNKRFNKDIDKSYIKNTILPIFNNYHKRILYAYFKNSRKSSANYTRRNSKAQYNQFAISLTNEFEVYRKRYNNVLIKYKDADYGFLGWVASTRDSKSHFIEFMLKSTKKTIYDLYWGDFRVKDFIGYFPILEILFKVYLIDNNASQTDIINNANYVLKNINNSSLIIVYSGKVADGNGKYENNKKMIKDYLNNLILKNKNAVIPNSYYSSANNSL</sequence>
<name>A0A6C0H5E3_9ZZZZ</name>
<reference evidence="1" key="1">
    <citation type="journal article" date="2020" name="Nature">
        <title>Giant virus diversity and host interactions through global metagenomics.</title>
        <authorList>
            <person name="Schulz F."/>
            <person name="Roux S."/>
            <person name="Paez-Espino D."/>
            <person name="Jungbluth S."/>
            <person name="Walsh D.A."/>
            <person name="Denef V.J."/>
            <person name="McMahon K.D."/>
            <person name="Konstantinidis K.T."/>
            <person name="Eloe-Fadrosh E.A."/>
            <person name="Kyrpides N.C."/>
            <person name="Woyke T."/>
        </authorList>
    </citation>
    <scope>NUCLEOTIDE SEQUENCE</scope>
    <source>
        <strain evidence="1">GVMAG-M-3300023179-71</strain>
    </source>
</reference>
<accession>A0A6C0H5E3</accession>
<dbReference type="AlphaFoldDB" id="A0A6C0H5E3"/>
<evidence type="ECO:0000313" key="1">
    <source>
        <dbReference type="EMBL" id="QHT75781.1"/>
    </source>
</evidence>
<organism evidence="1">
    <name type="scientific">viral metagenome</name>
    <dbReference type="NCBI Taxonomy" id="1070528"/>
    <lineage>
        <taxon>unclassified sequences</taxon>
        <taxon>metagenomes</taxon>
        <taxon>organismal metagenomes</taxon>
    </lineage>
</organism>